<keyword evidence="3" id="KW-0786">Thiamine pyrophosphate</keyword>
<dbReference type="CDD" id="cd02012">
    <property type="entry name" value="TPP_TK"/>
    <property type="match status" value="1"/>
</dbReference>
<dbReference type="Proteomes" id="UP000541352">
    <property type="component" value="Unassembled WGS sequence"/>
</dbReference>
<sequence length="272" mass="29476">MVETQALATDYLKLSGELRLKVLGLYKKANAGHIGCSLSCIDLLIGSLVHHKRPQDSFILSKGHAAAALYVTLNHLGEISDEILDTFYQDGTTLPAHPAPNKHAGIPFATGSLGHGLPIATGIAQANKLSENDGISFVLMSDGETNEGTTWEAAHYAIQKGLDNLIVLIDRNGLQGFGYTNEILGDSADAVKWRAIGFDVVEVNGHNPAELIEQIAELKTRKNGIPKVIIAHTIKGKGVSYMENRMEWHYLPMSDDLYATAVSDVQQTYLLS</sequence>
<evidence type="ECO:0000259" key="4">
    <source>
        <dbReference type="Pfam" id="PF00456"/>
    </source>
</evidence>
<gene>
    <name evidence="5" type="ORF">FHS57_000424</name>
</gene>
<dbReference type="PANTHER" id="PTHR47514:SF1">
    <property type="entry name" value="TRANSKETOLASE N-TERMINAL SECTION-RELATED"/>
    <property type="match status" value="1"/>
</dbReference>
<dbReference type="EMBL" id="JACIBY010000001">
    <property type="protein sequence ID" value="MBB3836442.1"/>
    <property type="molecule type" value="Genomic_DNA"/>
</dbReference>
<dbReference type="GO" id="GO:0004802">
    <property type="term" value="F:transketolase activity"/>
    <property type="evidence" value="ECO:0007669"/>
    <property type="project" value="UniProtKB-EC"/>
</dbReference>
<comment type="similarity">
    <text evidence="2">Belongs to the transketolase family.</text>
</comment>
<organism evidence="5 6">
    <name type="scientific">Runella defluvii</name>
    <dbReference type="NCBI Taxonomy" id="370973"/>
    <lineage>
        <taxon>Bacteria</taxon>
        <taxon>Pseudomonadati</taxon>
        <taxon>Bacteroidota</taxon>
        <taxon>Cytophagia</taxon>
        <taxon>Cytophagales</taxon>
        <taxon>Spirosomataceae</taxon>
        <taxon>Runella</taxon>
    </lineage>
</organism>
<keyword evidence="5" id="KW-0808">Transferase</keyword>
<evidence type="ECO:0000256" key="2">
    <source>
        <dbReference type="ARBA" id="ARBA00007131"/>
    </source>
</evidence>
<reference evidence="5 6" key="1">
    <citation type="submission" date="2020-08" db="EMBL/GenBank/DDBJ databases">
        <title>Genomic Encyclopedia of Type Strains, Phase IV (KMG-IV): sequencing the most valuable type-strain genomes for metagenomic binning, comparative biology and taxonomic classification.</title>
        <authorList>
            <person name="Goeker M."/>
        </authorList>
    </citation>
    <scope>NUCLEOTIDE SEQUENCE [LARGE SCALE GENOMIC DNA]</scope>
    <source>
        <strain evidence="5 6">DSM 17976</strain>
    </source>
</reference>
<dbReference type="SUPFAM" id="SSF52518">
    <property type="entry name" value="Thiamin diphosphate-binding fold (THDP-binding)"/>
    <property type="match status" value="1"/>
</dbReference>
<dbReference type="PANTHER" id="PTHR47514">
    <property type="entry name" value="TRANSKETOLASE N-TERMINAL SECTION-RELATED"/>
    <property type="match status" value="1"/>
</dbReference>
<evidence type="ECO:0000313" key="6">
    <source>
        <dbReference type="Proteomes" id="UP000541352"/>
    </source>
</evidence>
<dbReference type="RefSeq" id="WP_183971195.1">
    <property type="nucleotide sequence ID" value="NZ_JACIBY010000001.1"/>
</dbReference>
<evidence type="ECO:0000256" key="3">
    <source>
        <dbReference type="ARBA" id="ARBA00023052"/>
    </source>
</evidence>
<feature type="domain" description="Transketolase N-terminal" evidence="4">
    <location>
        <begin position="19"/>
        <end position="256"/>
    </location>
</feature>
<comment type="cofactor">
    <cofactor evidence="1">
        <name>thiamine diphosphate</name>
        <dbReference type="ChEBI" id="CHEBI:58937"/>
    </cofactor>
</comment>
<dbReference type="Gene3D" id="3.40.50.970">
    <property type="match status" value="1"/>
</dbReference>
<dbReference type="AlphaFoldDB" id="A0A7W5ZIC4"/>
<proteinExistence type="inferred from homology"/>
<dbReference type="InterPro" id="IPR005474">
    <property type="entry name" value="Transketolase_N"/>
</dbReference>
<keyword evidence="6" id="KW-1185">Reference proteome</keyword>
<comment type="caution">
    <text evidence="5">The sequence shown here is derived from an EMBL/GenBank/DDBJ whole genome shotgun (WGS) entry which is preliminary data.</text>
</comment>
<evidence type="ECO:0000313" key="5">
    <source>
        <dbReference type="EMBL" id="MBB3836442.1"/>
    </source>
</evidence>
<evidence type="ECO:0000256" key="1">
    <source>
        <dbReference type="ARBA" id="ARBA00001964"/>
    </source>
</evidence>
<dbReference type="InterPro" id="IPR029061">
    <property type="entry name" value="THDP-binding"/>
</dbReference>
<accession>A0A7W5ZIC4</accession>
<dbReference type="Pfam" id="PF00456">
    <property type="entry name" value="Transketolase_N"/>
    <property type="match status" value="1"/>
</dbReference>
<name>A0A7W5ZIC4_9BACT</name>
<dbReference type="EC" id="2.2.1.1" evidence="5"/>
<protein>
    <submittedName>
        <fullName evidence="5">Transketolase</fullName>
        <ecNumber evidence="5">2.2.1.1</ecNumber>
    </submittedName>
</protein>